<dbReference type="PANTHER" id="PTHR37316:SF1">
    <property type="entry name" value="TEICHOIC ACID GLYCEROL-PHOSPHATE PRIMASE"/>
    <property type="match status" value="1"/>
</dbReference>
<dbReference type="PANTHER" id="PTHR37316">
    <property type="entry name" value="TEICHOIC ACID GLYCEROL-PHOSPHATE PRIMASE"/>
    <property type="match status" value="1"/>
</dbReference>
<dbReference type="Proteomes" id="UP000198623">
    <property type="component" value="Unassembled WGS sequence"/>
</dbReference>
<dbReference type="STRING" id="1045558.SAMN05216175_113118"/>
<dbReference type="Pfam" id="PF04464">
    <property type="entry name" value="Glyphos_transf"/>
    <property type="match status" value="1"/>
</dbReference>
<dbReference type="GO" id="GO:0047355">
    <property type="term" value="F:CDP-glycerol glycerophosphotransferase activity"/>
    <property type="evidence" value="ECO:0007669"/>
    <property type="project" value="InterPro"/>
</dbReference>
<evidence type="ECO:0000313" key="2">
    <source>
        <dbReference type="Proteomes" id="UP000198623"/>
    </source>
</evidence>
<dbReference type="InterPro" id="IPR051612">
    <property type="entry name" value="Teichoic_Acid_Biosynth"/>
</dbReference>
<dbReference type="InterPro" id="IPR043148">
    <property type="entry name" value="TagF_C"/>
</dbReference>
<dbReference type="GO" id="GO:0016020">
    <property type="term" value="C:membrane"/>
    <property type="evidence" value="ECO:0007669"/>
    <property type="project" value="InterPro"/>
</dbReference>
<dbReference type="InterPro" id="IPR007554">
    <property type="entry name" value="Glycerophosphate_synth"/>
</dbReference>
<dbReference type="RefSeq" id="WP_090729500.1">
    <property type="nucleotide sequence ID" value="NZ_FOOU01000013.1"/>
</dbReference>
<accession>A0A1I2UMW6</accession>
<gene>
    <name evidence="1" type="ORF">SAMN05216175_113118</name>
</gene>
<protein>
    <submittedName>
        <fullName evidence="1">CDP-glycerol glycerophosphotransferase, TagB/SpsB family</fullName>
    </submittedName>
</protein>
<keyword evidence="2" id="KW-1185">Reference proteome</keyword>
<name>A0A1I2UMW6_9GAMM</name>
<sequence>MEKIAFTLLLLSYQPSAFAYLDPGSGSILLSALVGVVATVLFSMKGFYYKIKSFVVSLFGVNIEKNKHKLVFYSEGKYYWHTFKPILEALNKKGVEAVYLTSSEEDEGLSFRTDYISTRYIGKGNKAYTYLNMLEAKVCVMTTPGIGVLQIRRSKGVGHYAHIVHAPTDMGTYKLYSFEYYDSIFCSGAHQEKTIRVLEDLRNFHKKTLVKAGCPYMDVLGLRLEKENAKPSIPKNKKTVLVAPTWGEHNLLKIFGAKPIKALLNQGYEVIIRPHPQSYMAEPEIIVAVKDELSSFENIKWDNSPDNFESLRDSDILISALSGIVFDYAFVFEKPVITVELDYSFIGQEANDLPYKVWELDVLNKIGECISSDDLNNISGVVERLLTDPKKKVELRAFRDDSLYNYKHSGSVIADNLVKIMEDL</sequence>
<proteinExistence type="predicted"/>
<dbReference type="OrthoDB" id="9780552at2"/>
<dbReference type="EMBL" id="FOOU01000013">
    <property type="protein sequence ID" value="SFG78514.1"/>
    <property type="molecule type" value="Genomic_DNA"/>
</dbReference>
<dbReference type="AlphaFoldDB" id="A0A1I2UMW6"/>
<organism evidence="1 2">
    <name type="scientific">Neptunomonas qingdaonensis</name>
    <dbReference type="NCBI Taxonomy" id="1045558"/>
    <lineage>
        <taxon>Bacteria</taxon>
        <taxon>Pseudomonadati</taxon>
        <taxon>Pseudomonadota</taxon>
        <taxon>Gammaproteobacteria</taxon>
        <taxon>Oceanospirillales</taxon>
        <taxon>Oceanospirillaceae</taxon>
        <taxon>Neptunomonas</taxon>
    </lineage>
</organism>
<dbReference type="Gene3D" id="3.40.50.12580">
    <property type="match status" value="1"/>
</dbReference>
<keyword evidence="1" id="KW-0808">Transferase</keyword>
<evidence type="ECO:0000313" key="1">
    <source>
        <dbReference type="EMBL" id="SFG78514.1"/>
    </source>
</evidence>
<reference evidence="2" key="1">
    <citation type="submission" date="2016-10" db="EMBL/GenBank/DDBJ databases">
        <authorList>
            <person name="Varghese N."/>
            <person name="Submissions S."/>
        </authorList>
    </citation>
    <scope>NUCLEOTIDE SEQUENCE [LARGE SCALE GENOMIC DNA]</scope>
    <source>
        <strain evidence="2">CGMCC 1.10971</strain>
    </source>
</reference>